<dbReference type="SUPFAM" id="SSF57903">
    <property type="entry name" value="FYVE/PHD zinc finger"/>
    <property type="match status" value="1"/>
</dbReference>
<evidence type="ECO:0000256" key="3">
    <source>
        <dbReference type="ARBA" id="ARBA00022833"/>
    </source>
</evidence>
<evidence type="ECO:0000259" key="7">
    <source>
        <dbReference type="PROSITE" id="PS50178"/>
    </source>
</evidence>
<evidence type="ECO:0000256" key="4">
    <source>
        <dbReference type="PROSITE-ProRule" id="PRU00175"/>
    </source>
</evidence>
<dbReference type="GO" id="GO:0005769">
    <property type="term" value="C:early endosome"/>
    <property type="evidence" value="ECO:0007669"/>
    <property type="project" value="TreeGrafter"/>
</dbReference>
<dbReference type="OMA" id="CQNYEVN"/>
<keyword evidence="3" id="KW-0862">Zinc</keyword>
<dbReference type="PANTHER" id="PTHR23164:SF30">
    <property type="entry name" value="EARLY ENDOSOME ANTIGEN 1"/>
    <property type="match status" value="1"/>
</dbReference>
<dbReference type="HOGENOM" id="CLU_085500_1_0_1"/>
<name>V3ZP83_LOTGI</name>
<dbReference type="PROSITE" id="PS50089">
    <property type="entry name" value="ZF_RING_2"/>
    <property type="match status" value="1"/>
</dbReference>
<dbReference type="RefSeq" id="XP_009064923.1">
    <property type="nucleotide sequence ID" value="XM_009066675.1"/>
</dbReference>
<dbReference type="InterPro" id="IPR017455">
    <property type="entry name" value="Znf_FYVE-rel"/>
</dbReference>
<dbReference type="InterPro" id="IPR013083">
    <property type="entry name" value="Znf_RING/FYVE/PHD"/>
</dbReference>
<evidence type="ECO:0000256" key="5">
    <source>
        <dbReference type="SAM" id="MobiDB-lite"/>
    </source>
</evidence>
<evidence type="ECO:0000313" key="9">
    <source>
        <dbReference type="Proteomes" id="UP000030746"/>
    </source>
</evidence>
<keyword evidence="1" id="KW-0479">Metal-binding</keyword>
<feature type="region of interest" description="Disordered" evidence="5">
    <location>
        <begin position="91"/>
        <end position="121"/>
    </location>
</feature>
<dbReference type="GO" id="GO:0005545">
    <property type="term" value="F:1-phosphatidylinositol binding"/>
    <property type="evidence" value="ECO:0007669"/>
    <property type="project" value="TreeGrafter"/>
</dbReference>
<evidence type="ECO:0000256" key="2">
    <source>
        <dbReference type="ARBA" id="ARBA00022771"/>
    </source>
</evidence>
<dbReference type="GO" id="GO:0006897">
    <property type="term" value="P:endocytosis"/>
    <property type="evidence" value="ECO:0007669"/>
    <property type="project" value="TreeGrafter"/>
</dbReference>
<feature type="domain" description="RING-type" evidence="6">
    <location>
        <begin position="243"/>
        <end position="290"/>
    </location>
</feature>
<dbReference type="PROSITE" id="PS50178">
    <property type="entry name" value="ZF_FYVE"/>
    <property type="match status" value="1"/>
</dbReference>
<dbReference type="STRING" id="225164.V3ZP83"/>
<feature type="domain" description="FYVE-type" evidence="7">
    <location>
        <begin position="237"/>
        <end position="295"/>
    </location>
</feature>
<dbReference type="CDD" id="cd15730">
    <property type="entry name" value="FYVE_EEA1"/>
    <property type="match status" value="1"/>
</dbReference>
<gene>
    <name evidence="8" type="ORF">LOTGIDRAFT_132243</name>
</gene>
<dbReference type="InterPro" id="IPR000306">
    <property type="entry name" value="Znf_FYVE"/>
</dbReference>
<proteinExistence type="predicted"/>
<dbReference type="EMBL" id="KB203534">
    <property type="protein sequence ID" value="ESO84310.1"/>
    <property type="molecule type" value="Genomic_DNA"/>
</dbReference>
<dbReference type="KEGG" id="lgi:LOTGIDRAFT_132243"/>
<evidence type="ECO:0008006" key="10">
    <source>
        <dbReference type="Google" id="ProtNLM"/>
    </source>
</evidence>
<accession>V3ZP83</accession>
<keyword evidence="2 4" id="KW-0863">Zinc-finger</keyword>
<protein>
    <recommendedName>
        <fullName evidence="10">FYVE-type domain-containing protein</fullName>
    </recommendedName>
</protein>
<dbReference type="PANTHER" id="PTHR23164">
    <property type="entry name" value="EARLY ENDOSOME ANTIGEN 1"/>
    <property type="match status" value="1"/>
</dbReference>
<dbReference type="GO" id="GO:0008270">
    <property type="term" value="F:zinc ion binding"/>
    <property type="evidence" value="ECO:0007669"/>
    <property type="project" value="UniProtKB-KW"/>
</dbReference>
<dbReference type="Gene3D" id="3.30.40.10">
    <property type="entry name" value="Zinc/RING finger domain, C3HC4 (zinc finger)"/>
    <property type="match status" value="1"/>
</dbReference>
<evidence type="ECO:0000256" key="1">
    <source>
        <dbReference type="ARBA" id="ARBA00022723"/>
    </source>
</evidence>
<dbReference type="Gene3D" id="1.20.5.390">
    <property type="entry name" value="L1 transposable element, trimerization domain"/>
    <property type="match status" value="1"/>
</dbReference>
<dbReference type="Pfam" id="PF01363">
    <property type="entry name" value="FYVE"/>
    <property type="match status" value="1"/>
</dbReference>
<dbReference type="InterPro" id="IPR001841">
    <property type="entry name" value="Znf_RING"/>
</dbReference>
<keyword evidence="9" id="KW-1185">Reference proteome</keyword>
<dbReference type="CTD" id="20233290"/>
<dbReference type="GeneID" id="20233290"/>
<dbReference type="SMART" id="SM00064">
    <property type="entry name" value="FYVE"/>
    <property type="match status" value="1"/>
</dbReference>
<dbReference type="OrthoDB" id="10018316at2759"/>
<reference evidence="8 9" key="1">
    <citation type="journal article" date="2013" name="Nature">
        <title>Insights into bilaterian evolution from three spiralian genomes.</title>
        <authorList>
            <person name="Simakov O."/>
            <person name="Marletaz F."/>
            <person name="Cho S.J."/>
            <person name="Edsinger-Gonzales E."/>
            <person name="Havlak P."/>
            <person name="Hellsten U."/>
            <person name="Kuo D.H."/>
            <person name="Larsson T."/>
            <person name="Lv J."/>
            <person name="Arendt D."/>
            <person name="Savage R."/>
            <person name="Osoegawa K."/>
            <person name="de Jong P."/>
            <person name="Grimwood J."/>
            <person name="Chapman J.A."/>
            <person name="Shapiro H."/>
            <person name="Aerts A."/>
            <person name="Otillar R.P."/>
            <person name="Terry A.Y."/>
            <person name="Boore J.L."/>
            <person name="Grigoriev I.V."/>
            <person name="Lindberg D.R."/>
            <person name="Seaver E.C."/>
            <person name="Weisblat D.A."/>
            <person name="Putnam N.H."/>
            <person name="Rokhsar D.S."/>
        </authorList>
    </citation>
    <scope>NUCLEOTIDE SEQUENCE [LARGE SCALE GENOMIC DNA]</scope>
</reference>
<feature type="non-terminal residue" evidence="8">
    <location>
        <position position="1"/>
    </location>
</feature>
<organism evidence="8 9">
    <name type="scientific">Lottia gigantea</name>
    <name type="common">Giant owl limpet</name>
    <dbReference type="NCBI Taxonomy" id="225164"/>
    <lineage>
        <taxon>Eukaryota</taxon>
        <taxon>Metazoa</taxon>
        <taxon>Spiralia</taxon>
        <taxon>Lophotrochozoa</taxon>
        <taxon>Mollusca</taxon>
        <taxon>Gastropoda</taxon>
        <taxon>Patellogastropoda</taxon>
        <taxon>Lottioidea</taxon>
        <taxon>Lottiidae</taxon>
        <taxon>Lottia</taxon>
    </lineage>
</organism>
<sequence>EEELVNLRKLYAESKEANESFEKDRDQLKTLLETERSERKQEVSDLEEARELLISQKLEQQNKMVALQTLLDEKKGEQDKIKEEAEKLQEKLKHENESLKKHSENSEKKMKEREKQYEEDNVRTEMQLSVLNENLTTIRGDLTVTQQQLDDANKLNDELKGEKLELDAKLANNNDERRLLVERCLASETECERLREKVTELRRKLDDTEAALQELGRENQTLQITSTKVTNRKWTDDTEATDCSACRKAFSVTNRRHHCRNCGHIFCNDCSSKTVPLAASKKPVRVCDACFTEVSNKR</sequence>
<evidence type="ECO:0000313" key="8">
    <source>
        <dbReference type="EMBL" id="ESO84310.1"/>
    </source>
</evidence>
<dbReference type="AlphaFoldDB" id="V3ZP83"/>
<dbReference type="InterPro" id="IPR011011">
    <property type="entry name" value="Znf_FYVE_PHD"/>
</dbReference>
<evidence type="ECO:0000259" key="6">
    <source>
        <dbReference type="PROSITE" id="PS50089"/>
    </source>
</evidence>
<dbReference type="Proteomes" id="UP000030746">
    <property type="component" value="Unassembled WGS sequence"/>
</dbReference>